<dbReference type="InterPro" id="IPR051906">
    <property type="entry name" value="TolC-like"/>
</dbReference>
<evidence type="ECO:0000256" key="8">
    <source>
        <dbReference type="SAM" id="SignalP"/>
    </source>
</evidence>
<name>A0ABS3QBB4_9BACT</name>
<keyword evidence="10" id="KW-1185">Reference proteome</keyword>
<comment type="caution">
    <text evidence="9">The sequence shown here is derived from an EMBL/GenBank/DDBJ whole genome shotgun (WGS) entry which is preliminary data.</text>
</comment>
<sequence>MIKKLLGSFVLTLHTAVAFGQNKPAPANEGWQTVFFESPAMALPLLMNAAIQHSAALKAMEIEKSIGQQEVKIAKKSILSGVALGAGYTYGNLTSIALADPGNPNQFATYSSGRYSTGVTVSLPIDRIVTQGNLVKKQVLSVDRTEAMRQEQENQLRQRIISLYQNVLLARKVLNLRQESYVTVQTTYRLAEKQFRQGQMTLTELSSANAQLNDMSVAQETARNQYDTAFLLLEEVVGAQISTLMTAK</sequence>
<gene>
    <name evidence="9" type="ORF">J4E00_04290</name>
</gene>
<comment type="subcellular location">
    <subcellularLocation>
        <location evidence="1">Cell outer membrane</location>
    </subcellularLocation>
</comment>
<keyword evidence="4" id="KW-1134">Transmembrane beta strand</keyword>
<accession>A0ABS3QBB4</accession>
<evidence type="ECO:0000256" key="2">
    <source>
        <dbReference type="ARBA" id="ARBA00007613"/>
    </source>
</evidence>
<dbReference type="Proteomes" id="UP000664369">
    <property type="component" value="Unassembled WGS sequence"/>
</dbReference>
<dbReference type="PANTHER" id="PTHR30026">
    <property type="entry name" value="OUTER MEMBRANE PROTEIN TOLC"/>
    <property type="match status" value="1"/>
</dbReference>
<evidence type="ECO:0000256" key="1">
    <source>
        <dbReference type="ARBA" id="ARBA00004442"/>
    </source>
</evidence>
<evidence type="ECO:0000313" key="10">
    <source>
        <dbReference type="Proteomes" id="UP000664369"/>
    </source>
</evidence>
<evidence type="ECO:0000256" key="7">
    <source>
        <dbReference type="ARBA" id="ARBA00023237"/>
    </source>
</evidence>
<evidence type="ECO:0000256" key="5">
    <source>
        <dbReference type="ARBA" id="ARBA00022692"/>
    </source>
</evidence>
<evidence type="ECO:0000256" key="4">
    <source>
        <dbReference type="ARBA" id="ARBA00022452"/>
    </source>
</evidence>
<evidence type="ECO:0000256" key="3">
    <source>
        <dbReference type="ARBA" id="ARBA00022448"/>
    </source>
</evidence>
<reference evidence="9 10" key="1">
    <citation type="submission" date="2021-03" db="EMBL/GenBank/DDBJ databases">
        <authorList>
            <person name="Kim M.K."/>
        </authorList>
    </citation>
    <scope>NUCLEOTIDE SEQUENCE [LARGE SCALE GENOMIC DNA]</scope>
    <source>
        <strain evidence="9 10">BT442</strain>
    </source>
</reference>
<protein>
    <submittedName>
        <fullName evidence="9">TolC family protein</fullName>
    </submittedName>
</protein>
<dbReference type="SUPFAM" id="SSF56954">
    <property type="entry name" value="Outer membrane efflux proteins (OEP)"/>
    <property type="match status" value="1"/>
</dbReference>
<evidence type="ECO:0000256" key="6">
    <source>
        <dbReference type="ARBA" id="ARBA00023136"/>
    </source>
</evidence>
<feature type="chain" id="PRO_5045048823" evidence="8">
    <location>
        <begin position="21"/>
        <end position="248"/>
    </location>
</feature>
<evidence type="ECO:0000313" key="9">
    <source>
        <dbReference type="EMBL" id="MBO2008258.1"/>
    </source>
</evidence>
<comment type="similarity">
    <text evidence="2">Belongs to the outer membrane factor (OMF) (TC 1.B.17) family.</text>
</comment>
<dbReference type="PANTHER" id="PTHR30026:SF20">
    <property type="entry name" value="OUTER MEMBRANE PROTEIN TOLC"/>
    <property type="match status" value="1"/>
</dbReference>
<proteinExistence type="inferred from homology"/>
<dbReference type="Pfam" id="PF02321">
    <property type="entry name" value="OEP"/>
    <property type="match status" value="1"/>
</dbReference>
<organism evidence="9 10">
    <name type="scientific">Hymenobacter negativus</name>
    <dbReference type="NCBI Taxonomy" id="2795026"/>
    <lineage>
        <taxon>Bacteria</taxon>
        <taxon>Pseudomonadati</taxon>
        <taxon>Bacteroidota</taxon>
        <taxon>Cytophagia</taxon>
        <taxon>Cytophagales</taxon>
        <taxon>Hymenobacteraceae</taxon>
        <taxon>Hymenobacter</taxon>
    </lineage>
</organism>
<keyword evidence="6" id="KW-0472">Membrane</keyword>
<feature type="signal peptide" evidence="8">
    <location>
        <begin position="1"/>
        <end position="20"/>
    </location>
</feature>
<dbReference type="InterPro" id="IPR003423">
    <property type="entry name" value="OMP_efflux"/>
</dbReference>
<keyword evidence="7" id="KW-0998">Cell outer membrane</keyword>
<keyword evidence="3" id="KW-0813">Transport</keyword>
<dbReference type="EMBL" id="JAGETZ010000002">
    <property type="protein sequence ID" value="MBO2008258.1"/>
    <property type="molecule type" value="Genomic_DNA"/>
</dbReference>
<dbReference type="Gene3D" id="1.20.1600.10">
    <property type="entry name" value="Outer membrane efflux proteins (OEP)"/>
    <property type="match status" value="1"/>
</dbReference>
<dbReference type="RefSeq" id="WP_208173804.1">
    <property type="nucleotide sequence ID" value="NZ_JAGETZ010000002.1"/>
</dbReference>
<keyword evidence="8" id="KW-0732">Signal</keyword>
<keyword evidence="5" id="KW-0812">Transmembrane</keyword>